<keyword evidence="3" id="KW-1185">Reference proteome</keyword>
<dbReference type="InterPro" id="IPR001810">
    <property type="entry name" value="F-box_dom"/>
</dbReference>
<reference evidence="2 3" key="1">
    <citation type="submission" date="2024-02" db="EMBL/GenBank/DDBJ databases">
        <title>Discinaceae phylogenomics.</title>
        <authorList>
            <person name="Dirks A.C."/>
            <person name="James T.Y."/>
        </authorList>
    </citation>
    <scope>NUCLEOTIDE SEQUENCE [LARGE SCALE GENOMIC DNA]</scope>
    <source>
        <strain evidence="2 3">ACD0624</strain>
    </source>
</reference>
<dbReference type="EMBL" id="JBBBZM010000015">
    <property type="protein sequence ID" value="KAL0639055.1"/>
    <property type="molecule type" value="Genomic_DNA"/>
</dbReference>
<accession>A0ABR3GTC1</accession>
<protein>
    <recommendedName>
        <fullName evidence="1">F-box domain-containing protein</fullName>
    </recommendedName>
</protein>
<dbReference type="PROSITE" id="PS50181">
    <property type="entry name" value="FBOX"/>
    <property type="match status" value="1"/>
</dbReference>
<evidence type="ECO:0000259" key="1">
    <source>
        <dbReference type="PROSITE" id="PS50181"/>
    </source>
</evidence>
<dbReference type="Pfam" id="PF12937">
    <property type="entry name" value="F-box-like"/>
    <property type="match status" value="1"/>
</dbReference>
<evidence type="ECO:0000313" key="2">
    <source>
        <dbReference type="EMBL" id="KAL0639055.1"/>
    </source>
</evidence>
<feature type="domain" description="F-box" evidence="1">
    <location>
        <begin position="1"/>
        <end position="46"/>
    </location>
</feature>
<dbReference type="SUPFAM" id="SSF81383">
    <property type="entry name" value="F-box domain"/>
    <property type="match status" value="1"/>
</dbReference>
<gene>
    <name evidence="2" type="ORF">Q9L58_001937</name>
</gene>
<name>A0ABR3GTC1_9PEZI</name>
<comment type="caution">
    <text evidence="2">The sequence shown here is derived from an EMBL/GenBank/DDBJ whole genome shotgun (WGS) entry which is preliminary data.</text>
</comment>
<organism evidence="2 3">
    <name type="scientific">Discina gigas</name>
    <dbReference type="NCBI Taxonomy" id="1032678"/>
    <lineage>
        <taxon>Eukaryota</taxon>
        <taxon>Fungi</taxon>
        <taxon>Dikarya</taxon>
        <taxon>Ascomycota</taxon>
        <taxon>Pezizomycotina</taxon>
        <taxon>Pezizomycetes</taxon>
        <taxon>Pezizales</taxon>
        <taxon>Discinaceae</taxon>
        <taxon>Discina</taxon>
    </lineage>
</organism>
<proteinExistence type="predicted"/>
<dbReference type="InterPro" id="IPR036047">
    <property type="entry name" value="F-box-like_dom_sf"/>
</dbReference>
<sequence length="409" mass="45491">MATLNTLPYETLTQILSGLSNADLAHISCVSSRLCAVAEPLLYKAPCLSETTMAGRQRSSLEIFLQTLLLPGRESLATYAKSLRVDRRRGSYRMYEHEVLDPSVLPRSSQSHGTELVSLLHLLSSIQVLHIAPANACSDFTRLMEPCDGALPSTLQLALRSLRIFRCASFNPMGMRAQTVLTLLRLPCIRSIWTPVNRENGFIMRAPIHTAAASSITDLRLSGSIPIASLSYLLRDLAALTHFGYDAYVSDDFDLQAFMAVLEPLRNSLQHLYLELTTDNEPYVELDDVFIGGSLRTWPVLRTLSCGLVPLLGKGKQDDSLRLVDVLPPSLRELEVLSDNYWLCREVLLEALDLVGKKESVVPNLECLAIVNPFGARSVYQERLAILCESLGVRYKEDCFCLLMWEGGE</sequence>
<evidence type="ECO:0000313" key="3">
    <source>
        <dbReference type="Proteomes" id="UP001447188"/>
    </source>
</evidence>
<dbReference type="Proteomes" id="UP001447188">
    <property type="component" value="Unassembled WGS sequence"/>
</dbReference>